<dbReference type="Gene3D" id="1.10.10.10">
    <property type="entry name" value="Winged helix-like DNA-binding domain superfamily/Winged helix DNA-binding domain"/>
    <property type="match status" value="1"/>
</dbReference>
<evidence type="ECO:0000259" key="5">
    <source>
        <dbReference type="PROSITE" id="PS50931"/>
    </source>
</evidence>
<keyword evidence="4" id="KW-0804">Transcription</keyword>
<dbReference type="RefSeq" id="WP_114801441.1">
    <property type="nucleotide sequence ID" value="NZ_QQAV01000001.1"/>
</dbReference>
<evidence type="ECO:0000313" key="6">
    <source>
        <dbReference type="EMBL" id="RDI28540.1"/>
    </source>
</evidence>
<dbReference type="EMBL" id="QQAV01000001">
    <property type="protein sequence ID" value="RDI28540.1"/>
    <property type="molecule type" value="Genomic_DNA"/>
</dbReference>
<dbReference type="InterPro" id="IPR000847">
    <property type="entry name" value="LysR_HTH_N"/>
</dbReference>
<gene>
    <name evidence="6" type="ORF">DFR41_101295</name>
</gene>
<evidence type="ECO:0000256" key="4">
    <source>
        <dbReference type="ARBA" id="ARBA00023163"/>
    </source>
</evidence>
<dbReference type="Pfam" id="PF00126">
    <property type="entry name" value="HTH_1"/>
    <property type="match status" value="1"/>
</dbReference>
<accession>A0A370FM03</accession>
<dbReference type="SUPFAM" id="SSF46785">
    <property type="entry name" value="Winged helix' DNA-binding domain"/>
    <property type="match status" value="1"/>
</dbReference>
<evidence type="ECO:0000313" key="7">
    <source>
        <dbReference type="Proteomes" id="UP000255265"/>
    </source>
</evidence>
<protein>
    <submittedName>
        <fullName evidence="6">DNA-binding transcriptional LysR family regulator</fullName>
    </submittedName>
</protein>
<evidence type="ECO:0000256" key="3">
    <source>
        <dbReference type="ARBA" id="ARBA00023125"/>
    </source>
</evidence>
<comment type="caution">
    <text evidence="6">The sequence shown here is derived from an EMBL/GenBank/DDBJ whole genome shotgun (WGS) entry which is preliminary data.</text>
</comment>
<feature type="domain" description="HTH lysR-type" evidence="5">
    <location>
        <begin position="4"/>
        <end position="61"/>
    </location>
</feature>
<sequence length="297" mass="32769">MSVDSLDLIKTFHEVASRGSFSKAAVSLQLSKATASKYVAELERRLGVRLLHRSTRTISLTDAGQRLLERSTYLVSYAEEMMDELREFGSLPKGGLTLSAPYGLVFGGFSDIIATYVRSYPDVRLTLRFTNEPIDLIREGVDLHFGSGTIADQQLIARRVMKFDLVLCAAPAYWERFGKPATLDELTHHNVLQYSAWAAASLAPTRRPDTPVAHRLGIIEVNDPVAVVQLALRGVGIAVAPKPAVASFLANGELVQALDEHMPTDLWVYAAYSERRHKSAALSAMLRLLDRFGLDVQ</sequence>
<comment type="similarity">
    <text evidence="1">Belongs to the LysR transcriptional regulatory family.</text>
</comment>
<dbReference type="InterPro" id="IPR036390">
    <property type="entry name" value="WH_DNA-bd_sf"/>
</dbReference>
<dbReference type="OrthoDB" id="8837479at2"/>
<dbReference type="SUPFAM" id="SSF53850">
    <property type="entry name" value="Periplasmic binding protein-like II"/>
    <property type="match status" value="1"/>
</dbReference>
<evidence type="ECO:0000256" key="2">
    <source>
        <dbReference type="ARBA" id="ARBA00023015"/>
    </source>
</evidence>
<dbReference type="Gene3D" id="3.40.190.290">
    <property type="match status" value="1"/>
</dbReference>
<dbReference type="PANTHER" id="PTHR30537:SF5">
    <property type="entry name" value="HTH-TYPE TRANSCRIPTIONAL ACTIVATOR TTDR-RELATED"/>
    <property type="match status" value="1"/>
</dbReference>
<reference evidence="6 7" key="1">
    <citation type="submission" date="2018-07" db="EMBL/GenBank/DDBJ databases">
        <title>Genomic Encyclopedia of Type Strains, Phase IV (KMG-IV): sequencing the most valuable type-strain genomes for metagenomic binning, comparative biology and taxonomic classification.</title>
        <authorList>
            <person name="Goeker M."/>
        </authorList>
    </citation>
    <scope>NUCLEOTIDE SEQUENCE [LARGE SCALE GENOMIC DNA]</scope>
    <source>
        <strain evidence="6 7">DSM 21352</strain>
    </source>
</reference>
<dbReference type="GO" id="GO:0003700">
    <property type="term" value="F:DNA-binding transcription factor activity"/>
    <property type="evidence" value="ECO:0007669"/>
    <property type="project" value="InterPro"/>
</dbReference>
<dbReference type="InterPro" id="IPR036388">
    <property type="entry name" value="WH-like_DNA-bd_sf"/>
</dbReference>
<keyword evidence="2" id="KW-0805">Transcription regulation</keyword>
<dbReference type="GO" id="GO:0006351">
    <property type="term" value="P:DNA-templated transcription"/>
    <property type="evidence" value="ECO:0007669"/>
    <property type="project" value="TreeGrafter"/>
</dbReference>
<proteinExistence type="inferred from homology"/>
<name>A0A370FM03_9BURK</name>
<keyword evidence="3 6" id="KW-0238">DNA-binding</keyword>
<dbReference type="Proteomes" id="UP000255265">
    <property type="component" value="Unassembled WGS sequence"/>
</dbReference>
<evidence type="ECO:0000256" key="1">
    <source>
        <dbReference type="ARBA" id="ARBA00009437"/>
    </source>
</evidence>
<dbReference type="PROSITE" id="PS50931">
    <property type="entry name" value="HTH_LYSR"/>
    <property type="match status" value="1"/>
</dbReference>
<dbReference type="FunFam" id="1.10.10.10:FF:000001">
    <property type="entry name" value="LysR family transcriptional regulator"/>
    <property type="match status" value="1"/>
</dbReference>
<dbReference type="InterPro" id="IPR005119">
    <property type="entry name" value="LysR_subst-bd"/>
</dbReference>
<dbReference type="AlphaFoldDB" id="A0A370FM03"/>
<dbReference type="PANTHER" id="PTHR30537">
    <property type="entry name" value="HTH-TYPE TRANSCRIPTIONAL REGULATOR"/>
    <property type="match status" value="1"/>
</dbReference>
<dbReference type="InterPro" id="IPR058163">
    <property type="entry name" value="LysR-type_TF_proteobact-type"/>
</dbReference>
<keyword evidence="7" id="KW-1185">Reference proteome</keyword>
<dbReference type="GO" id="GO:0043565">
    <property type="term" value="F:sequence-specific DNA binding"/>
    <property type="evidence" value="ECO:0007669"/>
    <property type="project" value="TreeGrafter"/>
</dbReference>
<dbReference type="CDD" id="cd08422">
    <property type="entry name" value="PBP2_CrgA_like"/>
    <property type="match status" value="1"/>
</dbReference>
<organism evidence="6 7">
    <name type="scientific">Pseudacidovorax intermedius</name>
    <dbReference type="NCBI Taxonomy" id="433924"/>
    <lineage>
        <taxon>Bacteria</taxon>
        <taxon>Pseudomonadati</taxon>
        <taxon>Pseudomonadota</taxon>
        <taxon>Betaproteobacteria</taxon>
        <taxon>Burkholderiales</taxon>
        <taxon>Comamonadaceae</taxon>
        <taxon>Pseudacidovorax</taxon>
    </lineage>
</organism>
<dbReference type="Pfam" id="PF03466">
    <property type="entry name" value="LysR_substrate"/>
    <property type="match status" value="1"/>
</dbReference>